<reference evidence="1 2" key="1">
    <citation type="journal article" date="2016" name="Antonie Van Leeuwenhoek">
        <title>Lysinibacillus endophyticus sp. nov., an indole-3-acetic acid producing endophytic bacterium isolated from corn root (Zea mays cv. Xinken-5).</title>
        <authorList>
            <person name="Yu J."/>
            <person name="Guan X."/>
            <person name="Liu C."/>
            <person name="Xiang W."/>
            <person name="Yu Z."/>
            <person name="Liu X."/>
            <person name="Wang G."/>
        </authorList>
    </citation>
    <scope>NUCLEOTIDE SEQUENCE [LARGE SCALE GENOMIC DNA]</scope>
    <source>
        <strain evidence="1 2">DSM 100506</strain>
    </source>
</reference>
<accession>A0A494Z6W3</accession>
<gene>
    <name evidence="1" type="ORF">D8M03_05640</name>
</gene>
<dbReference type="RefSeq" id="WP_121213805.1">
    <property type="nucleotide sequence ID" value="NZ_RBZN01000009.1"/>
</dbReference>
<evidence type="ECO:0000313" key="2">
    <source>
        <dbReference type="Proteomes" id="UP000272238"/>
    </source>
</evidence>
<protein>
    <submittedName>
        <fullName evidence="1">Uncharacterized protein</fullName>
    </submittedName>
</protein>
<dbReference type="EMBL" id="RBZN01000009">
    <property type="protein sequence ID" value="RKQ18333.1"/>
    <property type="molecule type" value="Genomic_DNA"/>
</dbReference>
<evidence type="ECO:0000313" key="1">
    <source>
        <dbReference type="EMBL" id="RKQ18333.1"/>
    </source>
</evidence>
<organism evidence="1 2">
    <name type="scientific">Ureibacillus endophyticus</name>
    <dbReference type="NCBI Taxonomy" id="1978490"/>
    <lineage>
        <taxon>Bacteria</taxon>
        <taxon>Bacillati</taxon>
        <taxon>Bacillota</taxon>
        <taxon>Bacilli</taxon>
        <taxon>Bacillales</taxon>
        <taxon>Caryophanaceae</taxon>
        <taxon>Ureibacillus</taxon>
    </lineage>
</organism>
<sequence>METIQLYPKTIHELLIDTANGDRIFELIYGNLLAIKTDLWVTTVYAENKGELFNSIKNLLGLGSNYYERKIVPLTNGGYIGFIDDENQKLLTVNIDKKEGSIINPSEFQEIIQATFSAVAALTYEGYTFQEISLPVIGKKGLQPQEYEGSLKWFIHYAINYLKFSQSTKKIKYFIHIKEDVPYW</sequence>
<keyword evidence="2" id="KW-1185">Reference proteome</keyword>
<comment type="caution">
    <text evidence="1">The sequence shown here is derived from an EMBL/GenBank/DDBJ whole genome shotgun (WGS) entry which is preliminary data.</text>
</comment>
<dbReference type="AlphaFoldDB" id="A0A494Z6W3"/>
<name>A0A494Z6W3_9BACL</name>
<proteinExistence type="predicted"/>
<dbReference type="OrthoDB" id="9255479at2"/>
<dbReference type="Proteomes" id="UP000272238">
    <property type="component" value="Unassembled WGS sequence"/>
</dbReference>